<comment type="caution">
    <text evidence="1">The sequence shown here is derived from an EMBL/GenBank/DDBJ whole genome shotgun (WGS) entry which is preliminary data.</text>
</comment>
<name>A0A540VD16_9GAMM</name>
<evidence type="ECO:0000313" key="1">
    <source>
        <dbReference type="EMBL" id="TQE93983.1"/>
    </source>
</evidence>
<dbReference type="Proteomes" id="UP000315400">
    <property type="component" value="Unassembled WGS sequence"/>
</dbReference>
<proteinExistence type="predicted"/>
<protein>
    <recommendedName>
        <fullName evidence="3">IS110 family transposase</fullName>
    </recommendedName>
</protein>
<evidence type="ECO:0000313" key="2">
    <source>
        <dbReference type="Proteomes" id="UP000315400"/>
    </source>
</evidence>
<dbReference type="EMBL" id="VIFK01000444">
    <property type="protein sequence ID" value="TQE93983.1"/>
    <property type="molecule type" value="Genomic_DNA"/>
</dbReference>
<organism evidence="1 2">
    <name type="scientific">Spiribacter salinus</name>
    <dbReference type="NCBI Taxonomy" id="1335746"/>
    <lineage>
        <taxon>Bacteria</taxon>
        <taxon>Pseudomonadati</taxon>
        <taxon>Pseudomonadota</taxon>
        <taxon>Gammaproteobacteria</taxon>
        <taxon>Chromatiales</taxon>
        <taxon>Ectothiorhodospiraceae</taxon>
        <taxon>Spiribacter</taxon>
    </lineage>
</organism>
<dbReference type="AlphaFoldDB" id="A0A540VD16"/>
<gene>
    <name evidence="1" type="ORF">FKY71_17890</name>
</gene>
<accession>A0A540VD16</accession>
<sequence length="284" mass="31715">MDAETIYQGAGPQDCETQPAYASATFHADQVAHCRADSHHRISLLIGSIIELHRQRVDLHKAEKSLTLQIKAKCRRLCDGDKKEAGTLYASMFNGKGHEMAETCLMAAAPFIQARSLLNEQRAACEKELTKAAKELPVWPWVESVRGFGAGSLAAIIGESGDLSQYANPAKLWKRMGLAVINGGRQRKVSGADAIEHGYAPHRRSIVWNLGDTMLKGTVRKVKDEDGEDTGGRTALNEYGQMYLERKAYERPRVESDAHAHNRAKRYMEKRLLRDLWTAWRAAE</sequence>
<evidence type="ECO:0008006" key="3">
    <source>
        <dbReference type="Google" id="ProtNLM"/>
    </source>
</evidence>
<reference evidence="1 2" key="1">
    <citation type="submission" date="2019-06" db="EMBL/GenBank/DDBJ databases">
        <title>Metagenome assembled Genome of Spiribacter salinus SL48-SHIP from the microbial mat of Salt Lake 48 (Novosibirsk region, Russia).</title>
        <authorList>
            <person name="Shipova A."/>
            <person name="Rozanov A.S."/>
            <person name="Bryanskaya A.V."/>
            <person name="Peltek S.E."/>
        </authorList>
    </citation>
    <scope>NUCLEOTIDE SEQUENCE [LARGE SCALE GENOMIC DNA]</scope>
    <source>
        <strain evidence="1">SL48-SHIP-2</strain>
    </source>
</reference>